<keyword evidence="2" id="KW-1185">Reference proteome</keyword>
<name>A0A2H3DKY4_ARMGA</name>
<evidence type="ECO:0000313" key="1">
    <source>
        <dbReference type="EMBL" id="PBK88096.1"/>
    </source>
</evidence>
<evidence type="ECO:0000313" key="2">
    <source>
        <dbReference type="Proteomes" id="UP000217790"/>
    </source>
</evidence>
<sequence>MTAQMRRSCHRARYHRCSLSVLCLCAILIANAGYLILNTFCLLAVPDPMIRDPQIIRMVWIVGRHLGANLGVKHVLCSSRSIRFPCMGRAVVMPRRHSDGIASQSQLETLVLPIKCVGSSWVATAHVNPTLSRRHVHNTIQVFVPSSHYITVPRLYRH</sequence>
<dbReference type="Proteomes" id="UP000217790">
    <property type="component" value="Unassembled WGS sequence"/>
</dbReference>
<reference evidence="2" key="1">
    <citation type="journal article" date="2017" name="Nat. Ecol. Evol.">
        <title>Genome expansion and lineage-specific genetic innovations in the forest pathogenic fungi Armillaria.</title>
        <authorList>
            <person name="Sipos G."/>
            <person name="Prasanna A.N."/>
            <person name="Walter M.C."/>
            <person name="O'Connor E."/>
            <person name="Balint B."/>
            <person name="Krizsan K."/>
            <person name="Kiss B."/>
            <person name="Hess J."/>
            <person name="Varga T."/>
            <person name="Slot J."/>
            <person name="Riley R."/>
            <person name="Boka B."/>
            <person name="Rigling D."/>
            <person name="Barry K."/>
            <person name="Lee J."/>
            <person name="Mihaltcheva S."/>
            <person name="LaButti K."/>
            <person name="Lipzen A."/>
            <person name="Waldron R."/>
            <person name="Moloney N.M."/>
            <person name="Sperisen C."/>
            <person name="Kredics L."/>
            <person name="Vagvoelgyi C."/>
            <person name="Patrignani A."/>
            <person name="Fitzpatrick D."/>
            <person name="Nagy I."/>
            <person name="Doyle S."/>
            <person name="Anderson J.B."/>
            <person name="Grigoriev I.V."/>
            <person name="Gueldener U."/>
            <person name="Muensterkoetter M."/>
            <person name="Nagy L.G."/>
        </authorList>
    </citation>
    <scope>NUCLEOTIDE SEQUENCE [LARGE SCALE GENOMIC DNA]</scope>
    <source>
        <strain evidence="2">Ar21-2</strain>
    </source>
</reference>
<protein>
    <submittedName>
        <fullName evidence="1">Uncharacterized protein</fullName>
    </submittedName>
</protein>
<gene>
    <name evidence="1" type="ORF">ARMGADRAFT_442298</name>
</gene>
<dbReference type="EMBL" id="KZ293675">
    <property type="protein sequence ID" value="PBK88096.1"/>
    <property type="molecule type" value="Genomic_DNA"/>
</dbReference>
<accession>A0A2H3DKY4</accession>
<dbReference type="AlphaFoldDB" id="A0A2H3DKY4"/>
<proteinExistence type="predicted"/>
<organism evidence="1 2">
    <name type="scientific">Armillaria gallica</name>
    <name type="common">Bulbous honey fungus</name>
    <name type="synonym">Armillaria bulbosa</name>
    <dbReference type="NCBI Taxonomy" id="47427"/>
    <lineage>
        <taxon>Eukaryota</taxon>
        <taxon>Fungi</taxon>
        <taxon>Dikarya</taxon>
        <taxon>Basidiomycota</taxon>
        <taxon>Agaricomycotina</taxon>
        <taxon>Agaricomycetes</taxon>
        <taxon>Agaricomycetidae</taxon>
        <taxon>Agaricales</taxon>
        <taxon>Marasmiineae</taxon>
        <taxon>Physalacriaceae</taxon>
        <taxon>Armillaria</taxon>
    </lineage>
</organism>
<dbReference type="InParanoid" id="A0A2H3DKY4"/>